<evidence type="ECO:0000256" key="1">
    <source>
        <dbReference type="SAM" id="MobiDB-lite"/>
    </source>
</evidence>
<name>K6QED5_9FIRM</name>
<dbReference type="STRING" id="867903.ThesuDRAFT_00920"/>
<evidence type="ECO:0000313" key="3">
    <source>
        <dbReference type="Proteomes" id="UP000005710"/>
    </source>
</evidence>
<sequence>MAHSRVEQEQPALQALARGRRQAAGNMALVNVATIAQITARNRRTTARAEGRRTRPPSPLATARGDGDKVRLVIFDLDGTLYDDLLYTTAYARALAARLPVQKRSPFLRDAFPLAPLNRRLRLGMIFDRETDTLLGHPLLALGSAFSWDGAVRRPWQPARPGGHVGAGDRYLTLGDAWTLITAAALRGGLTMEDCVAAMAETRSRVTLPPPESYHRHVFFGRGEEPVRVLVTNAGREHAENMLRHLGLEQAFTYRFSEAEKPRGWRRIIPLLERQTGIPRSAMVAIGDNLLNDILPVLEMGVRTLLIDRYGLFTRFRGPGWRCARSLEGALASLSTRSPVRSLMRARSRERG</sequence>
<keyword evidence="3" id="KW-1185">Reference proteome</keyword>
<dbReference type="AlphaFoldDB" id="K6QED5"/>
<organism evidence="2 3">
    <name type="scientific">Thermaerobacter subterraneus DSM 13965</name>
    <dbReference type="NCBI Taxonomy" id="867903"/>
    <lineage>
        <taxon>Bacteria</taxon>
        <taxon>Bacillati</taxon>
        <taxon>Bacillota</taxon>
        <taxon>Clostridia</taxon>
        <taxon>Eubacteriales</taxon>
        <taxon>Clostridiales Family XVII. Incertae Sedis</taxon>
        <taxon>Thermaerobacter</taxon>
    </lineage>
</organism>
<dbReference type="SUPFAM" id="SSF56784">
    <property type="entry name" value="HAD-like"/>
    <property type="match status" value="1"/>
</dbReference>
<evidence type="ECO:0008006" key="4">
    <source>
        <dbReference type="Google" id="ProtNLM"/>
    </source>
</evidence>
<feature type="region of interest" description="Disordered" evidence="1">
    <location>
        <begin position="42"/>
        <end position="64"/>
    </location>
</feature>
<dbReference type="Gene3D" id="3.40.50.1000">
    <property type="entry name" value="HAD superfamily/HAD-like"/>
    <property type="match status" value="1"/>
</dbReference>
<dbReference type="eggNOG" id="COG1011">
    <property type="taxonomic scope" value="Bacteria"/>
</dbReference>
<dbReference type="EMBL" id="AENY02000002">
    <property type="protein sequence ID" value="EKP95181.1"/>
    <property type="molecule type" value="Genomic_DNA"/>
</dbReference>
<dbReference type="Proteomes" id="UP000005710">
    <property type="component" value="Unassembled WGS sequence"/>
</dbReference>
<accession>K6QED5</accession>
<comment type="caution">
    <text evidence="2">The sequence shown here is derived from an EMBL/GenBank/DDBJ whole genome shotgun (WGS) entry which is preliminary data.</text>
</comment>
<dbReference type="CDD" id="cd01427">
    <property type="entry name" value="HAD_like"/>
    <property type="match status" value="1"/>
</dbReference>
<dbReference type="HOGENOM" id="CLU_067574_0_0_9"/>
<dbReference type="InterPro" id="IPR023214">
    <property type="entry name" value="HAD_sf"/>
</dbReference>
<reference evidence="2" key="2">
    <citation type="submission" date="2012-10" db="EMBL/GenBank/DDBJ databases">
        <title>Improved high-quality draft of Thermaerobacter subterraneus C21, DSM 13965.</title>
        <authorList>
            <consortium name="DOE Joint Genome Institute"/>
            <person name="Eisen J."/>
            <person name="Huntemann M."/>
            <person name="Wei C.-L."/>
            <person name="Han J."/>
            <person name="Detter J.C."/>
            <person name="Han C."/>
            <person name="Tapia R."/>
            <person name="Chen A."/>
            <person name="Kyrpides N."/>
            <person name="Mavromatis K."/>
            <person name="Markowitz V."/>
            <person name="Szeto E."/>
            <person name="Ivanova N."/>
            <person name="Mikhailova N."/>
            <person name="Ovchinnikova G."/>
            <person name="Pagani I."/>
            <person name="Pati A."/>
            <person name="Goodwin L."/>
            <person name="Nordberg H.P."/>
            <person name="Cantor M.N."/>
            <person name="Hua S.X."/>
            <person name="Woyke T."/>
            <person name="Eisen J."/>
            <person name="Klenk H.-P."/>
        </authorList>
    </citation>
    <scope>NUCLEOTIDE SEQUENCE [LARGE SCALE GENOMIC DNA]</scope>
    <source>
        <strain evidence="2">DSM 13965</strain>
    </source>
</reference>
<dbReference type="InterPro" id="IPR036412">
    <property type="entry name" value="HAD-like_sf"/>
</dbReference>
<gene>
    <name evidence="2" type="ORF">ThesuDRAFT_00920</name>
</gene>
<reference evidence="2" key="1">
    <citation type="submission" date="2010-10" db="EMBL/GenBank/DDBJ databases">
        <authorList>
            <consortium name="US DOE Joint Genome Institute (JGI-PGF)"/>
            <person name="Lucas S."/>
            <person name="Copeland A."/>
            <person name="Lapidus A."/>
            <person name="Bruce D."/>
            <person name="Goodwin L."/>
            <person name="Pitluck S."/>
            <person name="Kyrpides N."/>
            <person name="Mavromatis K."/>
            <person name="Detter J.C."/>
            <person name="Han C."/>
            <person name="Land M."/>
            <person name="Hauser L."/>
            <person name="Markowitz V."/>
            <person name="Cheng J.-F."/>
            <person name="Hugenholtz P."/>
            <person name="Woyke T."/>
            <person name="Wu D."/>
            <person name="Pukall R."/>
            <person name="Wahrenburg C."/>
            <person name="Brambilla E."/>
            <person name="Klenk H.-P."/>
            <person name="Eisen J.A."/>
        </authorList>
    </citation>
    <scope>NUCLEOTIDE SEQUENCE [LARGE SCALE GENOMIC DNA]</scope>
    <source>
        <strain evidence="2">DSM 13965</strain>
    </source>
</reference>
<evidence type="ECO:0000313" key="2">
    <source>
        <dbReference type="EMBL" id="EKP95181.1"/>
    </source>
</evidence>
<proteinExistence type="predicted"/>
<protein>
    <recommendedName>
        <fullName evidence="4">HAD family hydrolase</fullName>
    </recommendedName>
</protein>